<dbReference type="InterPro" id="IPR038726">
    <property type="entry name" value="PDDEXK_AddAB-type"/>
</dbReference>
<feature type="compositionally biased region" description="Basic and acidic residues" evidence="1">
    <location>
        <begin position="23"/>
        <end position="42"/>
    </location>
</feature>
<dbReference type="InterPro" id="IPR045055">
    <property type="entry name" value="DNA2/NAM7-like"/>
</dbReference>
<dbReference type="PANTHER" id="PTHR10887:SF495">
    <property type="entry name" value="HELICASE SENATAXIN ISOFORM X1-RELATED"/>
    <property type="match status" value="1"/>
</dbReference>
<dbReference type="InterPro" id="IPR011604">
    <property type="entry name" value="PDDEXK-like_dom_sf"/>
</dbReference>
<evidence type="ECO:0000259" key="3">
    <source>
        <dbReference type="Pfam" id="PF13087"/>
    </source>
</evidence>
<dbReference type="Gene3D" id="3.40.50.300">
    <property type="entry name" value="P-loop containing nucleotide triphosphate hydrolases"/>
    <property type="match status" value="1"/>
</dbReference>
<dbReference type="PANTHER" id="PTHR10887">
    <property type="entry name" value="DNA2/NAM7 HELICASE FAMILY"/>
    <property type="match status" value="1"/>
</dbReference>
<feature type="domain" description="DNA2/NAM7 helicase-like C-terminal" evidence="3">
    <location>
        <begin position="547"/>
        <end position="680"/>
    </location>
</feature>
<sequence length="712" mass="73152">MATPFRSNRAPPPPTPLDENEDEVRWDGGGDGDFEARADDGGSQHLLELIGDLQAGSDVSARGGTSQPRSSTSGLASMLGSPGAVLGGFGPRDGGAIGARAVEGKGADLVAAGVDDEAGAAREIAEFARAVVGDWGEGGRGRAEAGVADVRATELPLWAPALGLSGVADAVVAGDDGLPRPLELKTGRRSVEHRAQTALYVAMVKCLRGAGSAADAGLLVYAGDRRVANAPSTSEAVAVSRAELTSLLAARNRLAAVVHRSAAAARAAERAFRDDAGAAYARAAAPDLLRSERDCGRCFALRQCSLRHACVEGGDADSFGAGADAWKGVADLDGRDKAYYATWDALLDLEAAKGASGAALVTSRGGADREAKGDACVAGLTWRSSAARADGSGDVDHALDRAAGVAPTGEARLSSLERHDFVLVSAERPGLPPTVLGRAYVTRVDAAAGAAGAAAVGLRTRGPLALPDWGDAPFTLRVDKDESGSSLSAARGVLARLFAEDPRDAPDGDGAPRRRRLRDLVVRLEAPTFDAALGAARLREAVAGEGPPCAFVDVPPALAARATGDGGRLGARNVAEARVVAELVADLLARGCARDDVAVLSPFRAQLREIGDALRRRGAALEPHRLSTVDRFQGKDAACVVISFAKANPDLGLGDLLDDPKRLNVALSRAKAKLVLVGAADVLAAKSDVFARLAAKARRDGRLFVVGERDLS</sequence>
<dbReference type="Gene3D" id="3.90.320.10">
    <property type="match status" value="1"/>
</dbReference>
<dbReference type="InterPro" id="IPR027417">
    <property type="entry name" value="P-loop_NTPase"/>
</dbReference>
<dbReference type="RefSeq" id="XP_009034396.1">
    <property type="nucleotide sequence ID" value="XM_009036148.1"/>
</dbReference>
<dbReference type="InterPro" id="IPR041679">
    <property type="entry name" value="DNA2/NAM7-like_C"/>
</dbReference>
<accession>F0Y1E1</accession>
<dbReference type="AlphaFoldDB" id="F0Y1E1"/>
<reference evidence="4 5" key="1">
    <citation type="journal article" date="2011" name="Proc. Natl. Acad. Sci. U.S.A.">
        <title>Niche of harmful alga Aureococcus anophagefferens revealed through ecogenomics.</title>
        <authorList>
            <person name="Gobler C.J."/>
            <person name="Berry D.L."/>
            <person name="Dyhrman S.T."/>
            <person name="Wilhelm S.W."/>
            <person name="Salamov A."/>
            <person name="Lobanov A.V."/>
            <person name="Zhang Y."/>
            <person name="Collier J.L."/>
            <person name="Wurch L.L."/>
            <person name="Kustka A.B."/>
            <person name="Dill B.D."/>
            <person name="Shah M."/>
            <person name="VerBerkmoes N.C."/>
            <person name="Kuo A."/>
            <person name="Terry A."/>
            <person name="Pangilinan J."/>
            <person name="Lindquist E.A."/>
            <person name="Lucas S."/>
            <person name="Paulsen I.T."/>
            <person name="Hattenrath-Lehmann T.K."/>
            <person name="Talmage S.C."/>
            <person name="Walker E.A."/>
            <person name="Koch F."/>
            <person name="Burson A.M."/>
            <person name="Marcoval M.A."/>
            <person name="Tang Y.Z."/>
            <person name="Lecleir G.R."/>
            <person name="Coyne K.J."/>
            <person name="Berg G.M."/>
            <person name="Bertrand E.M."/>
            <person name="Saito M.A."/>
            <person name="Gladyshev V.N."/>
            <person name="Grigoriev I.V."/>
        </authorList>
    </citation>
    <scope>NUCLEOTIDE SEQUENCE [LARGE SCALE GENOMIC DNA]</scope>
    <source>
        <strain evidence="5">CCMP 1984</strain>
    </source>
</reference>
<dbReference type="CDD" id="cd18808">
    <property type="entry name" value="SF1_C_Upf1"/>
    <property type="match status" value="1"/>
</dbReference>
<feature type="domain" description="PD-(D/E)XK endonuclease-like" evidence="2">
    <location>
        <begin position="119"/>
        <end position="304"/>
    </location>
</feature>
<feature type="region of interest" description="Disordered" evidence="1">
    <location>
        <begin position="57"/>
        <end position="78"/>
    </location>
</feature>
<evidence type="ECO:0000313" key="4">
    <source>
        <dbReference type="EMBL" id="EGB10809.1"/>
    </source>
</evidence>
<dbReference type="KEGG" id="aaf:AURANDRAFT_62312"/>
<feature type="compositionally biased region" description="Polar residues" evidence="1">
    <location>
        <begin position="63"/>
        <end position="75"/>
    </location>
</feature>
<name>F0Y1E1_AURAN</name>
<dbReference type="InParanoid" id="F0Y1E1"/>
<dbReference type="Proteomes" id="UP000002729">
    <property type="component" value="Unassembled WGS sequence"/>
</dbReference>
<evidence type="ECO:0000313" key="5">
    <source>
        <dbReference type="Proteomes" id="UP000002729"/>
    </source>
</evidence>
<evidence type="ECO:0000256" key="1">
    <source>
        <dbReference type="SAM" id="MobiDB-lite"/>
    </source>
</evidence>
<feature type="region of interest" description="Disordered" evidence="1">
    <location>
        <begin position="1"/>
        <end position="44"/>
    </location>
</feature>
<organism evidence="5">
    <name type="scientific">Aureococcus anophagefferens</name>
    <name type="common">Harmful bloom alga</name>
    <dbReference type="NCBI Taxonomy" id="44056"/>
    <lineage>
        <taxon>Eukaryota</taxon>
        <taxon>Sar</taxon>
        <taxon>Stramenopiles</taxon>
        <taxon>Ochrophyta</taxon>
        <taxon>Pelagophyceae</taxon>
        <taxon>Pelagomonadales</taxon>
        <taxon>Pelagomonadaceae</taxon>
        <taxon>Aureococcus</taxon>
    </lineage>
</organism>
<protein>
    <submittedName>
        <fullName evidence="4">Uncharacterized protein</fullName>
    </submittedName>
</protein>
<dbReference type="InterPro" id="IPR047187">
    <property type="entry name" value="SF1_C_Upf1"/>
</dbReference>
<dbReference type="Pfam" id="PF13087">
    <property type="entry name" value="AAA_12"/>
    <property type="match status" value="1"/>
</dbReference>
<dbReference type="OrthoDB" id="6513042at2759"/>
<dbReference type="GeneID" id="20223836"/>
<keyword evidence="5" id="KW-1185">Reference proteome</keyword>
<proteinExistence type="predicted"/>
<gene>
    <name evidence="4" type="ORF">AURANDRAFT_62312</name>
</gene>
<dbReference type="eggNOG" id="KOG1805">
    <property type="taxonomic scope" value="Eukaryota"/>
</dbReference>
<dbReference type="EMBL" id="GL833123">
    <property type="protein sequence ID" value="EGB10809.1"/>
    <property type="molecule type" value="Genomic_DNA"/>
</dbReference>
<dbReference type="Pfam" id="PF12705">
    <property type="entry name" value="PDDEXK_1"/>
    <property type="match status" value="1"/>
</dbReference>
<evidence type="ECO:0000259" key="2">
    <source>
        <dbReference type="Pfam" id="PF12705"/>
    </source>
</evidence>
<dbReference type="SUPFAM" id="SSF52540">
    <property type="entry name" value="P-loop containing nucleoside triphosphate hydrolases"/>
    <property type="match status" value="1"/>
</dbReference>